<gene>
    <name evidence="1" type="ORF">MRB53_008146</name>
</gene>
<keyword evidence="2" id="KW-1185">Reference proteome</keyword>
<accession>A0ACC2MLK5</accession>
<evidence type="ECO:0000313" key="2">
    <source>
        <dbReference type="Proteomes" id="UP001234297"/>
    </source>
</evidence>
<reference evidence="1 2" key="1">
    <citation type="journal article" date="2022" name="Hortic Res">
        <title>A haplotype resolved chromosomal level avocado genome allows analysis of novel avocado genes.</title>
        <authorList>
            <person name="Nath O."/>
            <person name="Fletcher S.J."/>
            <person name="Hayward A."/>
            <person name="Shaw L.M."/>
            <person name="Masouleh A.K."/>
            <person name="Furtado A."/>
            <person name="Henry R.J."/>
            <person name="Mitter N."/>
        </authorList>
    </citation>
    <scope>NUCLEOTIDE SEQUENCE [LARGE SCALE GENOMIC DNA]</scope>
    <source>
        <strain evidence="2">cv. Hass</strain>
    </source>
</reference>
<comment type="caution">
    <text evidence="1">The sequence shown here is derived from an EMBL/GenBank/DDBJ whole genome shotgun (WGS) entry which is preliminary data.</text>
</comment>
<dbReference type="EMBL" id="CM056810">
    <property type="protein sequence ID" value="KAJ8646398.1"/>
    <property type="molecule type" value="Genomic_DNA"/>
</dbReference>
<name>A0ACC2MLK5_PERAE</name>
<sequence length="450" mass="50035">MQSLRKLDLGYTNLFASIDSLRGLCELKNLRALYLDSNNLDGRALPPCLSNLSKLEEMWLSGNDLGSYSSALTGLKKLWTLNLDSNHLTDDGISPWISNLKSLTELSLQRNKLKGSDTMRGVCGLSSLRELYLQDNYLSSLPICMGNFSLLEKLELSENNLTSLFGNSISGLKRLQELDLGWNQLTDDGISPWISNLTSLAELYLGNNKLKGADTMRGVCGLSSLRELYLHDNYLSSLPICMGNFSLLEKLDLSENNLTSLFGNSISGLKRLESLDLGWNHLTDDGISPWISNLTSLTYLCLGNNKLKGADTMRGLKRLESLDLGWNQLTDDSISPWISNLTSLTYLRLENNKLKESDTMRGLKRLQELYLGWNQLTDDSISPWISNLTSLAELYLGNNKLKGSDTIRGPGETHGDPVISCGIYPKYVRISEIASFEAPDLPKELRISGT</sequence>
<protein>
    <submittedName>
        <fullName evidence="1">Uncharacterized protein</fullName>
    </submittedName>
</protein>
<organism evidence="1 2">
    <name type="scientific">Persea americana</name>
    <name type="common">Avocado</name>
    <dbReference type="NCBI Taxonomy" id="3435"/>
    <lineage>
        <taxon>Eukaryota</taxon>
        <taxon>Viridiplantae</taxon>
        <taxon>Streptophyta</taxon>
        <taxon>Embryophyta</taxon>
        <taxon>Tracheophyta</taxon>
        <taxon>Spermatophyta</taxon>
        <taxon>Magnoliopsida</taxon>
        <taxon>Magnoliidae</taxon>
        <taxon>Laurales</taxon>
        <taxon>Lauraceae</taxon>
        <taxon>Persea</taxon>
    </lineage>
</organism>
<evidence type="ECO:0000313" key="1">
    <source>
        <dbReference type="EMBL" id="KAJ8646398.1"/>
    </source>
</evidence>
<proteinExistence type="predicted"/>
<dbReference type="Proteomes" id="UP001234297">
    <property type="component" value="Chromosome 2"/>
</dbReference>